<feature type="transmembrane region" description="Helical" evidence="1">
    <location>
        <begin position="115"/>
        <end position="133"/>
    </location>
</feature>
<name>A0A0X3TCE4_9RHOB</name>
<keyword evidence="1" id="KW-0472">Membrane</keyword>
<dbReference type="RefSeq" id="WP_068349957.1">
    <property type="nucleotide sequence ID" value="NZ_LQBQ01000038.1"/>
</dbReference>
<gene>
    <name evidence="2" type="ORF">AVO45_15350</name>
</gene>
<dbReference type="InterPro" id="IPR010266">
    <property type="entry name" value="NnrS"/>
</dbReference>
<feature type="transmembrane region" description="Helical" evidence="1">
    <location>
        <begin position="179"/>
        <end position="200"/>
    </location>
</feature>
<reference evidence="3" key="1">
    <citation type="submission" date="2015-12" db="EMBL/GenBank/DDBJ databases">
        <authorList>
            <person name="Zhang G."/>
            <person name="Stingl U."/>
        </authorList>
    </citation>
    <scope>NUCLEOTIDE SEQUENCE [LARGE SCALE GENOMIC DNA]</scope>
    <source>
        <strain evidence="3">ZGT118</strain>
    </source>
</reference>
<dbReference type="Pfam" id="PF05940">
    <property type="entry name" value="NnrS"/>
    <property type="match status" value="1"/>
</dbReference>
<feature type="transmembrane region" description="Helical" evidence="1">
    <location>
        <begin position="90"/>
        <end position="109"/>
    </location>
</feature>
<feature type="transmembrane region" description="Helical" evidence="1">
    <location>
        <begin position="244"/>
        <end position="261"/>
    </location>
</feature>
<dbReference type="OrthoDB" id="9770040at2"/>
<organism evidence="2 3">
    <name type="scientific">Ruegeria marisrubri</name>
    <dbReference type="NCBI Taxonomy" id="1685379"/>
    <lineage>
        <taxon>Bacteria</taxon>
        <taxon>Pseudomonadati</taxon>
        <taxon>Pseudomonadota</taxon>
        <taxon>Alphaproteobacteria</taxon>
        <taxon>Rhodobacterales</taxon>
        <taxon>Roseobacteraceae</taxon>
        <taxon>Ruegeria</taxon>
    </lineage>
</organism>
<feature type="transmembrane region" description="Helical" evidence="1">
    <location>
        <begin position="273"/>
        <end position="296"/>
    </location>
</feature>
<feature type="transmembrane region" description="Helical" evidence="1">
    <location>
        <begin position="302"/>
        <end position="321"/>
    </location>
</feature>
<evidence type="ECO:0000313" key="3">
    <source>
        <dbReference type="Proteomes" id="UP000053791"/>
    </source>
</evidence>
<dbReference type="EMBL" id="LQBQ01000038">
    <property type="protein sequence ID" value="KUJ73454.1"/>
    <property type="molecule type" value="Genomic_DNA"/>
</dbReference>
<feature type="transmembrane region" description="Helical" evidence="1">
    <location>
        <begin position="145"/>
        <end position="167"/>
    </location>
</feature>
<keyword evidence="1" id="KW-0812">Transmembrane</keyword>
<proteinExistence type="predicted"/>
<dbReference type="STRING" id="1685379.AVO45_15350"/>
<evidence type="ECO:0000313" key="2">
    <source>
        <dbReference type="EMBL" id="KUJ73454.1"/>
    </source>
</evidence>
<sequence>MSATVRRVLGEGFRVFFLAAGLYGLFTGVIWGMWLAAQAGEGPIGEASYAMAAPMWHAHEMIFGYATAALGGFFLTAVPNWTGAPGARTAYITAAAGLWLAGRAAMWFSASLAPWAVAVADLAFVPILAAKIATQLMRRPKPQNMIFLAFLAFIWIANLMAHLEWLGLTADTLDTGLRAGLLSLCGMIAVLGGRITPAFTRNAMKREGEPEETWPVSVPHLEKASLILALALPVPILILGPGAVAGVVALALGVVLFLRLSRWRARWALRQPILIALHLGLGMLGLGLILWGLALLGVGNEIGALHVLGIGAVGGMTLAVMSRAALGHSGRALIAPPPVAVAYGLMAAAALLRWIGAGLDAGYLVVMLAADGSWVVAFALYLVAMWPALTQPRASGAG</sequence>
<protein>
    <submittedName>
        <fullName evidence="2">Short-chain dehydrogenase</fullName>
    </submittedName>
</protein>
<comment type="caution">
    <text evidence="2">The sequence shown here is derived from an EMBL/GenBank/DDBJ whole genome shotgun (WGS) entry which is preliminary data.</text>
</comment>
<keyword evidence="1" id="KW-1133">Transmembrane helix</keyword>
<evidence type="ECO:0000256" key="1">
    <source>
        <dbReference type="SAM" id="Phobius"/>
    </source>
</evidence>
<dbReference type="AlphaFoldDB" id="A0A0X3TCE4"/>
<feature type="transmembrane region" description="Helical" evidence="1">
    <location>
        <begin position="56"/>
        <end position="78"/>
    </location>
</feature>
<feature type="transmembrane region" description="Helical" evidence="1">
    <location>
        <begin position="361"/>
        <end position="383"/>
    </location>
</feature>
<keyword evidence="3" id="KW-1185">Reference proteome</keyword>
<feature type="transmembrane region" description="Helical" evidence="1">
    <location>
        <begin position="12"/>
        <end position="36"/>
    </location>
</feature>
<accession>A0A0X3TCE4</accession>
<dbReference type="Proteomes" id="UP000053791">
    <property type="component" value="Unassembled WGS sequence"/>
</dbReference>
<feature type="transmembrane region" description="Helical" evidence="1">
    <location>
        <begin position="333"/>
        <end position="355"/>
    </location>
</feature>